<reference evidence="2" key="1">
    <citation type="journal article" date="2022" name="bioRxiv">
        <title>Sequencing and chromosome-scale assembly of the giantPleurodeles waltlgenome.</title>
        <authorList>
            <person name="Brown T."/>
            <person name="Elewa A."/>
            <person name="Iarovenko S."/>
            <person name="Subramanian E."/>
            <person name="Araus A.J."/>
            <person name="Petzold A."/>
            <person name="Susuki M."/>
            <person name="Suzuki K.-i.T."/>
            <person name="Hayashi T."/>
            <person name="Toyoda A."/>
            <person name="Oliveira C."/>
            <person name="Osipova E."/>
            <person name="Leigh N.D."/>
            <person name="Simon A."/>
            <person name="Yun M.H."/>
        </authorList>
    </citation>
    <scope>NUCLEOTIDE SEQUENCE</scope>
    <source>
        <strain evidence="2">20211129_DDA</strain>
        <tissue evidence="2">Liver</tissue>
    </source>
</reference>
<feature type="compositionally biased region" description="Basic and acidic residues" evidence="1">
    <location>
        <begin position="40"/>
        <end position="49"/>
    </location>
</feature>
<proteinExistence type="predicted"/>
<evidence type="ECO:0000256" key="1">
    <source>
        <dbReference type="SAM" id="MobiDB-lite"/>
    </source>
</evidence>
<feature type="compositionally biased region" description="Basic residues" evidence="1">
    <location>
        <begin position="101"/>
        <end position="110"/>
    </location>
</feature>
<protein>
    <submittedName>
        <fullName evidence="2">Uncharacterized protein</fullName>
    </submittedName>
</protein>
<feature type="region of interest" description="Disordered" evidence="1">
    <location>
        <begin position="1"/>
        <end position="110"/>
    </location>
</feature>
<accession>A0AAV7TYB9</accession>
<dbReference type="Proteomes" id="UP001066276">
    <property type="component" value="Chromosome 3_2"/>
</dbReference>
<dbReference type="EMBL" id="JANPWB010000006">
    <property type="protein sequence ID" value="KAJ1181662.1"/>
    <property type="molecule type" value="Genomic_DNA"/>
</dbReference>
<feature type="compositionally biased region" description="Basic and acidic residues" evidence="1">
    <location>
        <begin position="17"/>
        <end position="26"/>
    </location>
</feature>
<name>A0AAV7TYB9_PLEWA</name>
<evidence type="ECO:0000313" key="2">
    <source>
        <dbReference type="EMBL" id="KAJ1181662.1"/>
    </source>
</evidence>
<gene>
    <name evidence="2" type="ORF">NDU88_006865</name>
</gene>
<evidence type="ECO:0000313" key="3">
    <source>
        <dbReference type="Proteomes" id="UP001066276"/>
    </source>
</evidence>
<keyword evidence="3" id="KW-1185">Reference proteome</keyword>
<sequence>MVSPWILRTRGGSRKVPARETEERRGPWILRTRGGSRKVPARETEERHGRLPVPNERTGTLNETPGPHHGRKIPADNKRRAAAVPASRDADCRPDRDAQKGRRGNPWHHPHLSLCTTGVFHAQACDDLV</sequence>
<comment type="caution">
    <text evidence="2">The sequence shown here is derived from an EMBL/GenBank/DDBJ whole genome shotgun (WGS) entry which is preliminary data.</text>
</comment>
<organism evidence="2 3">
    <name type="scientific">Pleurodeles waltl</name>
    <name type="common">Iberian ribbed newt</name>
    <dbReference type="NCBI Taxonomy" id="8319"/>
    <lineage>
        <taxon>Eukaryota</taxon>
        <taxon>Metazoa</taxon>
        <taxon>Chordata</taxon>
        <taxon>Craniata</taxon>
        <taxon>Vertebrata</taxon>
        <taxon>Euteleostomi</taxon>
        <taxon>Amphibia</taxon>
        <taxon>Batrachia</taxon>
        <taxon>Caudata</taxon>
        <taxon>Salamandroidea</taxon>
        <taxon>Salamandridae</taxon>
        <taxon>Pleurodelinae</taxon>
        <taxon>Pleurodeles</taxon>
    </lineage>
</organism>
<dbReference type="AlphaFoldDB" id="A0AAV7TYB9"/>
<feature type="compositionally biased region" description="Basic and acidic residues" evidence="1">
    <location>
        <begin position="88"/>
        <end position="100"/>
    </location>
</feature>